<dbReference type="AlphaFoldDB" id="A0A7W5ASZ9"/>
<dbReference type="RefSeq" id="WP_183596122.1">
    <property type="nucleotide sequence ID" value="NZ_JACHXK010000001.1"/>
</dbReference>
<evidence type="ECO:0000313" key="3">
    <source>
        <dbReference type="Proteomes" id="UP000570361"/>
    </source>
</evidence>
<keyword evidence="2" id="KW-0489">Methyltransferase</keyword>
<organism evidence="2 3">
    <name type="scientific">Paenibacillus phyllosphaerae</name>
    <dbReference type="NCBI Taxonomy" id="274593"/>
    <lineage>
        <taxon>Bacteria</taxon>
        <taxon>Bacillati</taxon>
        <taxon>Bacillota</taxon>
        <taxon>Bacilli</taxon>
        <taxon>Bacillales</taxon>
        <taxon>Paenibacillaceae</taxon>
        <taxon>Paenibacillus</taxon>
    </lineage>
</organism>
<keyword evidence="3" id="KW-1185">Reference proteome</keyword>
<dbReference type="Pfam" id="PF13649">
    <property type="entry name" value="Methyltransf_25"/>
    <property type="match status" value="1"/>
</dbReference>
<dbReference type="InterPro" id="IPR041698">
    <property type="entry name" value="Methyltransf_25"/>
</dbReference>
<dbReference type="PANTHER" id="PTHR42912">
    <property type="entry name" value="METHYLTRANSFERASE"/>
    <property type="match status" value="1"/>
</dbReference>
<reference evidence="2 3" key="1">
    <citation type="submission" date="2020-08" db="EMBL/GenBank/DDBJ databases">
        <title>Genomic Encyclopedia of Type Strains, Phase III (KMG-III): the genomes of soil and plant-associated and newly described type strains.</title>
        <authorList>
            <person name="Whitman W."/>
        </authorList>
    </citation>
    <scope>NUCLEOTIDE SEQUENCE [LARGE SCALE GENOMIC DNA]</scope>
    <source>
        <strain evidence="2 3">CECT 5862</strain>
    </source>
</reference>
<dbReference type="InterPro" id="IPR029063">
    <property type="entry name" value="SAM-dependent_MTases_sf"/>
</dbReference>
<proteinExistence type="predicted"/>
<dbReference type="InterPro" id="IPR050508">
    <property type="entry name" value="Methyltransf_Superfamily"/>
</dbReference>
<dbReference type="CDD" id="cd02440">
    <property type="entry name" value="AdoMet_MTases"/>
    <property type="match status" value="1"/>
</dbReference>
<comment type="caution">
    <text evidence="2">The sequence shown here is derived from an EMBL/GenBank/DDBJ whole genome shotgun (WGS) entry which is preliminary data.</text>
</comment>
<sequence length="245" mass="28147">MAWFERSFGSDYMIVYRHRNWKQAAQEVQRMAGWLELPQDAEVLDVGCGMGRHALALAELGYKVTGIDLSAELLQEAKANNDQGQVELVQGDMRKLPFASASFQATVNLFTSFGYFEQEEDNVQVLREIRRVLVPDGHFLIDFMNPVYVERHLVPHSHRIDEATGTQIDEKRSVVDGWVIKQIEIGLPEEAKRRYEERVRLFPLPWFERSLTEAGLTLTRVYGDYNGSPYDASESMRMIMVGRLS</sequence>
<dbReference type="Gene3D" id="3.40.50.150">
    <property type="entry name" value="Vaccinia Virus protein VP39"/>
    <property type="match status" value="1"/>
</dbReference>
<gene>
    <name evidence="2" type="ORF">FHS18_000273</name>
</gene>
<evidence type="ECO:0000259" key="1">
    <source>
        <dbReference type="Pfam" id="PF13649"/>
    </source>
</evidence>
<protein>
    <submittedName>
        <fullName evidence="2">Ubiquinone/menaquinone biosynthesis C-methylase UbiE</fullName>
    </submittedName>
</protein>
<feature type="domain" description="Methyltransferase" evidence="1">
    <location>
        <begin position="43"/>
        <end position="137"/>
    </location>
</feature>
<dbReference type="SUPFAM" id="SSF53335">
    <property type="entry name" value="S-adenosyl-L-methionine-dependent methyltransferases"/>
    <property type="match status" value="1"/>
</dbReference>
<dbReference type="Gene3D" id="2.20.25.110">
    <property type="entry name" value="S-adenosyl-L-methionine-dependent methyltransferases"/>
    <property type="match status" value="1"/>
</dbReference>
<dbReference type="EMBL" id="JACHXK010000001">
    <property type="protein sequence ID" value="MBB3108245.1"/>
    <property type="molecule type" value="Genomic_DNA"/>
</dbReference>
<evidence type="ECO:0000313" key="2">
    <source>
        <dbReference type="EMBL" id="MBB3108245.1"/>
    </source>
</evidence>
<keyword evidence="2" id="KW-0808">Transferase</keyword>
<accession>A0A7W5ASZ9</accession>
<keyword evidence="2" id="KW-0830">Ubiquinone</keyword>
<dbReference type="Proteomes" id="UP000570361">
    <property type="component" value="Unassembled WGS sequence"/>
</dbReference>
<dbReference type="GO" id="GO:0008168">
    <property type="term" value="F:methyltransferase activity"/>
    <property type="evidence" value="ECO:0007669"/>
    <property type="project" value="UniProtKB-KW"/>
</dbReference>
<name>A0A7W5ASZ9_9BACL</name>
<dbReference type="GO" id="GO:0032259">
    <property type="term" value="P:methylation"/>
    <property type="evidence" value="ECO:0007669"/>
    <property type="project" value="UniProtKB-KW"/>
</dbReference>